<dbReference type="AlphaFoldDB" id="A0A653DWE6"/>
<dbReference type="PROSITE" id="PS50878">
    <property type="entry name" value="RT_POL"/>
    <property type="match status" value="1"/>
</dbReference>
<feature type="domain" description="Reverse transcriptase" evidence="2">
    <location>
        <begin position="516"/>
        <end position="783"/>
    </location>
</feature>
<dbReference type="Pfam" id="PF00078">
    <property type="entry name" value="RVT_1"/>
    <property type="match status" value="1"/>
</dbReference>
<gene>
    <name evidence="3" type="ORF">CALMAC_LOCUS21028</name>
</gene>
<reference evidence="3 4" key="1">
    <citation type="submission" date="2019-01" db="EMBL/GenBank/DDBJ databases">
        <authorList>
            <person name="Sayadi A."/>
        </authorList>
    </citation>
    <scope>NUCLEOTIDE SEQUENCE [LARGE SCALE GENOMIC DNA]</scope>
</reference>
<protein>
    <recommendedName>
        <fullName evidence="2">Reverse transcriptase domain-containing protein</fullName>
    </recommendedName>
</protein>
<dbReference type="EMBL" id="CAACVG010015517">
    <property type="protein sequence ID" value="VEN64529.1"/>
    <property type="molecule type" value="Genomic_DNA"/>
</dbReference>
<dbReference type="PANTHER" id="PTHR36688:SF1">
    <property type="entry name" value="ENDONUCLEASE_EXONUCLEASE_PHOSPHATASE DOMAIN-CONTAINING PROTEIN"/>
    <property type="match status" value="1"/>
</dbReference>
<dbReference type="Pfam" id="PF03372">
    <property type="entry name" value="Exo_endo_phos"/>
    <property type="match status" value="1"/>
</dbReference>
<feature type="region of interest" description="Disordered" evidence="1">
    <location>
        <begin position="433"/>
        <end position="463"/>
    </location>
</feature>
<dbReference type="PANTHER" id="PTHR36688">
    <property type="entry name" value="ENDO/EXONUCLEASE/PHOSPHATASE DOMAIN-CONTAINING PROTEIN"/>
    <property type="match status" value="1"/>
</dbReference>
<keyword evidence="4" id="KW-1185">Reference proteome</keyword>
<organism evidence="3 4">
    <name type="scientific">Callosobruchus maculatus</name>
    <name type="common">Southern cowpea weevil</name>
    <name type="synonym">Pulse bruchid</name>
    <dbReference type="NCBI Taxonomy" id="64391"/>
    <lineage>
        <taxon>Eukaryota</taxon>
        <taxon>Metazoa</taxon>
        <taxon>Ecdysozoa</taxon>
        <taxon>Arthropoda</taxon>
        <taxon>Hexapoda</taxon>
        <taxon>Insecta</taxon>
        <taxon>Pterygota</taxon>
        <taxon>Neoptera</taxon>
        <taxon>Endopterygota</taxon>
        <taxon>Coleoptera</taxon>
        <taxon>Polyphaga</taxon>
        <taxon>Cucujiformia</taxon>
        <taxon>Chrysomeloidea</taxon>
        <taxon>Chrysomelidae</taxon>
        <taxon>Bruchinae</taxon>
        <taxon>Bruchini</taxon>
        <taxon>Callosobruchus</taxon>
    </lineage>
</organism>
<dbReference type="SUPFAM" id="SSF56672">
    <property type="entry name" value="DNA/RNA polymerases"/>
    <property type="match status" value="1"/>
</dbReference>
<dbReference type="GO" id="GO:0003824">
    <property type="term" value="F:catalytic activity"/>
    <property type="evidence" value="ECO:0007669"/>
    <property type="project" value="InterPro"/>
</dbReference>
<accession>A0A653DWE6</accession>
<proteinExistence type="predicted"/>
<dbReference type="CDD" id="cd01650">
    <property type="entry name" value="RT_nLTR_like"/>
    <property type="match status" value="1"/>
</dbReference>
<evidence type="ECO:0000313" key="3">
    <source>
        <dbReference type="EMBL" id="VEN64529.1"/>
    </source>
</evidence>
<dbReference type="Gene3D" id="3.60.10.10">
    <property type="entry name" value="Endonuclease/exonuclease/phosphatase"/>
    <property type="match status" value="1"/>
</dbReference>
<evidence type="ECO:0000256" key="1">
    <source>
        <dbReference type="SAM" id="MobiDB-lite"/>
    </source>
</evidence>
<dbReference type="InterPro" id="IPR052560">
    <property type="entry name" value="RdDP_mobile_element"/>
</dbReference>
<evidence type="ECO:0000259" key="2">
    <source>
        <dbReference type="PROSITE" id="PS50878"/>
    </source>
</evidence>
<evidence type="ECO:0000313" key="4">
    <source>
        <dbReference type="Proteomes" id="UP000410492"/>
    </source>
</evidence>
<dbReference type="OrthoDB" id="410155at2759"/>
<dbReference type="SUPFAM" id="SSF56219">
    <property type="entry name" value="DNase I-like"/>
    <property type="match status" value="1"/>
</dbReference>
<name>A0A653DWE6_CALMS</name>
<sequence>MARYSSRQPAFIKILFWNCLGLKDIPKRREFHQALLDECIDVALLQETLLNPGDRLVFPNYDVIRVDRLTGRGGGLAVLVKRGIDYHRSSNAEMQSIEAASVVINMAGGIPLKITSVYVRCGSRLREADLEVLLDCSGPLIAAGDYNCKHRAWHSRLNSTCGVRLYNHVMRNGCLIHSTEEPTHHPFNHLQAPDVIDFAISRNCRFRVTSRVMYDISSDHLPVILEVGNEHNLEEQTPSRKRVDWELYKSLLREFPSIPIIIDDNGIDAAQAEWTSFVQNALQRAAVHPAQRPGRPFLPADIRQKISDKRSAIKQAKRSCHPDDIRRATNLVHEVRNALHELRNEQWNEFLMGMLDASAPLWKVAKALRNGKREKLPHIHGPRGMAFTTSDKVEVFADAMENQFSPNYDLDNDLDEERQIVRSVRRYFRANGGDGDNASVGGSSFEDTSSEDSSTEALHSTTEELPMIPHCTPAELLGHIKDLKVRKAPGEDQITNKALKLLPPKAVTYLVAIINAMLRTQYFPKAWKVAEVIMIPKKAGSIFPQDYRPISLLSAPSKLAEKVILHHLDNFSSDHNVIPDVQFGFRSEHSTELQAVRLVERITGGFTEDKSTGVLLLDVSKAFDKVWHEGLLYKLIQKGFPFWLLKLLKSFLEGRKFRIKIDNVLSTIRPVKAGVPQGSVLGPILYSFFIHDVPSPSNCEVYLYADDTALVAQSWSSNLVHDRLQTAVDEVLEWADRWLIKINHSKTQAIYCTKKRRGTPPEVSINGTPLRWSSSVKYLGVTLDKGMTWRNHTEMLKTKFQITFRQFYPLLCRTSKLSLVNKIRLYKIIIRPAITYACAAWCFIAKTHMRALQVLQSRILRTITNAPWYVSNETLHKDLDIPYLKDYIKTQAQRRYEQAESHSNPLLRDSVDYTVEQVRKHSRPRLAL</sequence>
<dbReference type="InterPro" id="IPR000477">
    <property type="entry name" value="RT_dom"/>
</dbReference>
<dbReference type="InterPro" id="IPR036691">
    <property type="entry name" value="Endo/exonu/phosph_ase_sf"/>
</dbReference>
<dbReference type="GO" id="GO:0071897">
    <property type="term" value="P:DNA biosynthetic process"/>
    <property type="evidence" value="ECO:0007669"/>
    <property type="project" value="UniProtKB-ARBA"/>
</dbReference>
<dbReference type="InterPro" id="IPR005135">
    <property type="entry name" value="Endo/exonuclease/phosphatase"/>
</dbReference>
<dbReference type="Proteomes" id="UP000410492">
    <property type="component" value="Unassembled WGS sequence"/>
</dbReference>
<dbReference type="InterPro" id="IPR043502">
    <property type="entry name" value="DNA/RNA_pol_sf"/>
</dbReference>